<dbReference type="HOGENOM" id="CLU_1460334_0_0_6"/>
<sequence length="185" mass="20254" precursor="true">MFQTIKDKFAMVAIALLTIAVIASGAMWAVTAGQLSTANTNLTNAIAAKTLLQTDLNNATVALKAAEIEKDRLRLDAALTAKTLTVREQERNKVATVLQETKAKATAVIEGSTDEAIKKWANSGVPYELNQLLKHAAYCANRNSQYDAICHAATRTVELLPSARLQRQDKQRFIPLRASTERRNC</sequence>
<dbReference type="KEGG" id="sbl:Sbal_1294"/>
<dbReference type="Proteomes" id="UP000001557">
    <property type="component" value="Chromosome"/>
</dbReference>
<keyword evidence="2" id="KW-1185">Reference proteome</keyword>
<accession>A3D249</accession>
<evidence type="ECO:0000313" key="2">
    <source>
        <dbReference type="Proteomes" id="UP000001557"/>
    </source>
</evidence>
<protein>
    <submittedName>
        <fullName evidence="1">Uncharacterized protein</fullName>
    </submittedName>
</protein>
<proteinExistence type="predicted"/>
<organism evidence="1 2">
    <name type="scientific">Shewanella baltica (strain OS155 / ATCC BAA-1091)</name>
    <dbReference type="NCBI Taxonomy" id="325240"/>
    <lineage>
        <taxon>Bacteria</taxon>
        <taxon>Pseudomonadati</taxon>
        <taxon>Pseudomonadota</taxon>
        <taxon>Gammaproteobacteria</taxon>
        <taxon>Alteromonadales</taxon>
        <taxon>Shewanellaceae</taxon>
        <taxon>Shewanella</taxon>
    </lineage>
</organism>
<name>A3D249_SHEB5</name>
<reference evidence="1 2" key="1">
    <citation type="submission" date="2007-02" db="EMBL/GenBank/DDBJ databases">
        <title>Complete sequence of chromosome of Shewanella baltica OS155.</title>
        <authorList>
            <consortium name="US DOE Joint Genome Institute"/>
            <person name="Copeland A."/>
            <person name="Lucas S."/>
            <person name="Lapidus A."/>
            <person name="Barry K."/>
            <person name="Detter J.C."/>
            <person name="Glavina del Rio T."/>
            <person name="Hammon N."/>
            <person name="Israni S."/>
            <person name="Dalin E."/>
            <person name="Tice H."/>
            <person name="Pitluck S."/>
            <person name="Sims D.R."/>
            <person name="Brettin T."/>
            <person name="Bruce D."/>
            <person name="Han C."/>
            <person name="Tapia R."/>
            <person name="Brainard J."/>
            <person name="Schmutz J."/>
            <person name="Larimer F."/>
            <person name="Land M."/>
            <person name="Hauser L."/>
            <person name="Kyrpides N."/>
            <person name="Mikhailova N."/>
            <person name="Brettar I."/>
            <person name="Klappenbach J."/>
            <person name="Konstantinidis K."/>
            <person name="Rodrigues J."/>
            <person name="Tiedje J."/>
            <person name="Richardson P."/>
        </authorList>
    </citation>
    <scope>NUCLEOTIDE SEQUENCE [LARGE SCALE GENOMIC DNA]</scope>
    <source>
        <strain evidence="2">OS155 / ATCC BAA-1091</strain>
    </source>
</reference>
<evidence type="ECO:0000313" key="1">
    <source>
        <dbReference type="EMBL" id="ABN60812.1"/>
    </source>
</evidence>
<dbReference type="AlphaFoldDB" id="A3D249"/>
<gene>
    <name evidence="1" type="ordered locus">Sbal_1294</name>
</gene>
<dbReference type="STRING" id="325240.Sbal_1294"/>
<dbReference type="EMBL" id="CP000563">
    <property type="protein sequence ID" value="ABN60812.1"/>
    <property type="molecule type" value="Genomic_DNA"/>
</dbReference>